<organism evidence="1 2">
    <name type="scientific">Methanimicrococcus hongohii</name>
    <dbReference type="NCBI Taxonomy" id="3028295"/>
    <lineage>
        <taxon>Archaea</taxon>
        <taxon>Methanobacteriati</taxon>
        <taxon>Methanobacteriota</taxon>
        <taxon>Stenosarchaea group</taxon>
        <taxon>Methanomicrobia</taxon>
        <taxon>Methanosarcinales</taxon>
        <taxon>Methanosarcinaceae</taxon>
        <taxon>Methanimicrococcus</taxon>
    </lineage>
</organism>
<protein>
    <recommendedName>
        <fullName evidence="3">DUF5666 domain-containing protein</fullName>
    </recommendedName>
</protein>
<reference evidence="1 2" key="1">
    <citation type="submission" date="2023-07" db="EMBL/GenBank/DDBJ databases">
        <title>Closed genoem sequence of Methanomicrococcus sp. Hf6.</title>
        <authorList>
            <person name="Poehlein A."/>
            <person name="Protasov E."/>
            <person name="Platt K."/>
            <person name="Reeh H."/>
            <person name="Daniel R."/>
            <person name="Brune A."/>
        </authorList>
    </citation>
    <scope>NUCLEOTIDE SEQUENCE [LARGE SCALE GENOMIC DNA]</scope>
    <source>
        <strain evidence="1 2">Hf6</strain>
    </source>
</reference>
<accession>A0AA96ZT94</accession>
<dbReference type="GeneID" id="85196246"/>
<gene>
    <name evidence="1" type="ORF">MmiHf6_16350</name>
</gene>
<dbReference type="PROSITE" id="PS51257">
    <property type="entry name" value="PROKAR_LIPOPROTEIN"/>
    <property type="match status" value="1"/>
</dbReference>
<dbReference type="AlphaFoldDB" id="A0AA96ZT94"/>
<sequence>MKKQLFFIGLCLVLGAVLVAGCLGGDKDNNSTNNSTNGTNNTTFLPPDPIAAPADTAMYRGNVINVTNQRNETSMTLSQVKGTNFGTANMKFIFDNNSKMNFNLSDLKEGQYVEVYYAPPADGPREETTAIVANLLQYANMTVYNGEIVSVTPEVNVNNTTYVGKIEVKLENNSTMIFNCDRDTQFYMNMSNVTAGTKINVYGNWVIQTSSPPQTMAYEVREYA</sequence>
<dbReference type="KEGG" id="mehf:MmiHf6_16350"/>
<dbReference type="EMBL" id="CP131059">
    <property type="protein sequence ID" value="WNY24304.1"/>
    <property type="molecule type" value="Genomic_DNA"/>
</dbReference>
<name>A0AA96ZT94_9EURY</name>
<evidence type="ECO:0000313" key="2">
    <source>
        <dbReference type="Proteomes" id="UP001302978"/>
    </source>
</evidence>
<keyword evidence="2" id="KW-1185">Reference proteome</keyword>
<proteinExistence type="predicted"/>
<evidence type="ECO:0008006" key="3">
    <source>
        <dbReference type="Google" id="ProtNLM"/>
    </source>
</evidence>
<dbReference type="Proteomes" id="UP001302978">
    <property type="component" value="Chromosome"/>
</dbReference>
<evidence type="ECO:0000313" key="1">
    <source>
        <dbReference type="EMBL" id="WNY24304.1"/>
    </source>
</evidence>
<dbReference type="RefSeq" id="WP_316557485.1">
    <property type="nucleotide sequence ID" value="NZ_CP131059.1"/>
</dbReference>